<name>A0A1G9KCM5_9FIRM</name>
<evidence type="ECO:0000259" key="1">
    <source>
        <dbReference type="Pfam" id="PF13524"/>
    </source>
</evidence>
<dbReference type="EMBL" id="FNGW01000002">
    <property type="protein sequence ID" value="SDL47332.1"/>
    <property type="molecule type" value="Genomic_DNA"/>
</dbReference>
<dbReference type="AlphaFoldDB" id="A0A1G9KCM5"/>
<keyword evidence="3" id="KW-1185">Reference proteome</keyword>
<reference evidence="2 3" key="1">
    <citation type="submission" date="2016-10" db="EMBL/GenBank/DDBJ databases">
        <authorList>
            <person name="de Groot N.N."/>
        </authorList>
    </citation>
    <scope>NUCLEOTIDE SEQUENCE [LARGE SCALE GENOMIC DNA]</scope>
    <source>
        <strain evidence="2 3">DSM 797</strain>
    </source>
</reference>
<dbReference type="Proteomes" id="UP000199068">
    <property type="component" value="Unassembled WGS sequence"/>
</dbReference>
<sequence length="693" mass="81735">MYDYDLYEEINLSQKHCMNCKKDSDVYISHYDNLDINSQNLDKAVYIYWDEVDEKIQKTTHKKFYLEKDYDYKIAFNGKKDKNVDILLYVITYDKDNNKIYHENMTINSIKNISNINEGQYINIALRILGKGTASVNGIKIFRRKKIENLSKDELINSKYFTPKNIKKLKIACIFDPFTMNCYEDMCELIKVDINTYKVDLEYNRPNMLIVESAWKGNDGQWAKKIQHVNKYNIRNLEELINWSKERKIPTIFWNKEDPVHYENFIEAAKLFDYVFTTDANSVDRYKTDLNHENVYTLPFAAQPKIHNPIKISEKREDKACFAGSFYRHKYEERGKNLKNILDIAINQIGVDIYDRNYNLGNPLYSFPERFNKYIKGYIPPGELDKVNKGYKVMININTVVDSPTMFSRRVFESLACGTPIVSSYSLGINKIFNGLVVSTDNTNELEKEFINLKNKNYYEMKVVKGIREVLSKHTYYHRLKYILDKVGIYIEKTETTVGIVGIVESIIDFNKLQYLYSNQEYRYKKLYVIVKNENLYKVIKKQDNDSNVILLDKVTQNDFIKFEENYISFINLNNHYGPYYITDLVNATSYTDAEFIGKKSFFAVSNNKFKLINNNLSLKNENSEFTYTDSLDLDKSIVKNSVILQYNLEQLLECIHKNSINKFKFGYRYFSIDKFNFVENINKDINLSSIDI</sequence>
<dbReference type="InterPro" id="IPR055259">
    <property type="entry name" value="YkvP/CgeB_Glyco_trans-like"/>
</dbReference>
<feature type="domain" description="Spore protein YkvP/CgeB glycosyl transferase-like" evidence="1">
    <location>
        <begin position="362"/>
        <end position="485"/>
    </location>
</feature>
<dbReference type="Pfam" id="PF13524">
    <property type="entry name" value="Glyco_trans_1_2"/>
    <property type="match status" value="1"/>
</dbReference>
<dbReference type="STRING" id="1121325.SAMN04515677_10290"/>
<organism evidence="2 3">
    <name type="scientific">Romboutsia lituseburensis DSM 797</name>
    <dbReference type="NCBI Taxonomy" id="1121325"/>
    <lineage>
        <taxon>Bacteria</taxon>
        <taxon>Bacillati</taxon>
        <taxon>Bacillota</taxon>
        <taxon>Clostridia</taxon>
        <taxon>Peptostreptococcales</taxon>
        <taxon>Peptostreptococcaceae</taxon>
        <taxon>Romboutsia</taxon>
    </lineage>
</organism>
<evidence type="ECO:0000313" key="3">
    <source>
        <dbReference type="Proteomes" id="UP000199068"/>
    </source>
</evidence>
<dbReference type="RefSeq" id="WP_092723013.1">
    <property type="nucleotide sequence ID" value="NZ_FNGW01000002.1"/>
</dbReference>
<gene>
    <name evidence="2" type="ORF">SAMN04515677_10290</name>
</gene>
<accession>A0A1G9KCM5</accession>
<proteinExistence type="predicted"/>
<evidence type="ECO:0000313" key="2">
    <source>
        <dbReference type="EMBL" id="SDL47332.1"/>
    </source>
</evidence>
<protein>
    <submittedName>
        <fullName evidence="2">Spore maturation protein CgeB</fullName>
    </submittedName>
</protein>